<proteinExistence type="predicted"/>
<accession>A0AAV7MLZ8</accession>
<evidence type="ECO:0000313" key="1">
    <source>
        <dbReference type="EMBL" id="KAJ1102043.1"/>
    </source>
</evidence>
<dbReference type="Proteomes" id="UP001066276">
    <property type="component" value="Chromosome 10"/>
</dbReference>
<gene>
    <name evidence="1" type="ORF">NDU88_007101</name>
</gene>
<dbReference type="AlphaFoldDB" id="A0AAV7MLZ8"/>
<comment type="caution">
    <text evidence="1">The sequence shown here is derived from an EMBL/GenBank/DDBJ whole genome shotgun (WGS) entry which is preliminary data.</text>
</comment>
<protein>
    <submittedName>
        <fullName evidence="1">Uncharacterized protein</fullName>
    </submittedName>
</protein>
<evidence type="ECO:0000313" key="2">
    <source>
        <dbReference type="Proteomes" id="UP001066276"/>
    </source>
</evidence>
<sequence length="123" mass="13479">MEGTHRQEPVVDSAGALLVLWSLKKGSTLAVHGDASYGSWMVLVCARCPRIELRREEEKRLEGEYKTTFADGSEKVCHPDVSSHTALPVLVSASTDDASLEALWNSRHPSPLSSEAARPHLWA</sequence>
<keyword evidence="2" id="KW-1185">Reference proteome</keyword>
<organism evidence="1 2">
    <name type="scientific">Pleurodeles waltl</name>
    <name type="common">Iberian ribbed newt</name>
    <dbReference type="NCBI Taxonomy" id="8319"/>
    <lineage>
        <taxon>Eukaryota</taxon>
        <taxon>Metazoa</taxon>
        <taxon>Chordata</taxon>
        <taxon>Craniata</taxon>
        <taxon>Vertebrata</taxon>
        <taxon>Euteleostomi</taxon>
        <taxon>Amphibia</taxon>
        <taxon>Batrachia</taxon>
        <taxon>Caudata</taxon>
        <taxon>Salamandroidea</taxon>
        <taxon>Salamandridae</taxon>
        <taxon>Pleurodelinae</taxon>
        <taxon>Pleurodeles</taxon>
    </lineage>
</organism>
<dbReference type="EMBL" id="JANPWB010000014">
    <property type="protein sequence ID" value="KAJ1102043.1"/>
    <property type="molecule type" value="Genomic_DNA"/>
</dbReference>
<reference evidence="1" key="1">
    <citation type="journal article" date="2022" name="bioRxiv">
        <title>Sequencing and chromosome-scale assembly of the giantPleurodeles waltlgenome.</title>
        <authorList>
            <person name="Brown T."/>
            <person name="Elewa A."/>
            <person name="Iarovenko S."/>
            <person name="Subramanian E."/>
            <person name="Araus A.J."/>
            <person name="Petzold A."/>
            <person name="Susuki M."/>
            <person name="Suzuki K.-i.T."/>
            <person name="Hayashi T."/>
            <person name="Toyoda A."/>
            <person name="Oliveira C."/>
            <person name="Osipova E."/>
            <person name="Leigh N.D."/>
            <person name="Simon A."/>
            <person name="Yun M.H."/>
        </authorList>
    </citation>
    <scope>NUCLEOTIDE SEQUENCE</scope>
    <source>
        <strain evidence="1">20211129_DDA</strain>
        <tissue evidence="1">Liver</tissue>
    </source>
</reference>
<name>A0AAV7MLZ8_PLEWA</name>